<keyword evidence="10" id="KW-0675">Receptor</keyword>
<dbReference type="PANTHER" id="PTHR48061:SF12">
    <property type="entry name" value="DISEASE RESISTANCE LIKE PROTEIN"/>
    <property type="match status" value="1"/>
</dbReference>
<dbReference type="InterPro" id="IPR003591">
    <property type="entry name" value="Leu-rich_rpt_typical-subtyp"/>
</dbReference>
<dbReference type="InterPro" id="IPR046956">
    <property type="entry name" value="RLP23-like"/>
</dbReference>
<evidence type="ECO:0000256" key="1">
    <source>
        <dbReference type="ARBA" id="ARBA00004251"/>
    </source>
</evidence>
<organism evidence="15 16">
    <name type="scientific">Hibiscus sabdariffa</name>
    <name type="common">roselle</name>
    <dbReference type="NCBI Taxonomy" id="183260"/>
    <lineage>
        <taxon>Eukaryota</taxon>
        <taxon>Viridiplantae</taxon>
        <taxon>Streptophyta</taxon>
        <taxon>Embryophyta</taxon>
        <taxon>Tracheophyta</taxon>
        <taxon>Spermatophyta</taxon>
        <taxon>Magnoliopsida</taxon>
        <taxon>eudicotyledons</taxon>
        <taxon>Gunneridae</taxon>
        <taxon>Pentapetalae</taxon>
        <taxon>rosids</taxon>
        <taxon>malvids</taxon>
        <taxon>Malvales</taxon>
        <taxon>Malvaceae</taxon>
        <taxon>Malvoideae</taxon>
        <taxon>Hibiscus</taxon>
    </lineage>
</organism>
<dbReference type="Pfam" id="PF13855">
    <property type="entry name" value="LRR_8"/>
    <property type="match status" value="2"/>
</dbReference>
<evidence type="ECO:0000259" key="13">
    <source>
        <dbReference type="Pfam" id="PF08263"/>
    </source>
</evidence>
<sequence>MQRLCLDSERSALLQLKESLVLNRSASAYPKLGSWKLEGQVGGDCCSWYGVECDDNTGHVIGLDLSSCFLHGSIDSNSSLFQLHHLRKLNLSDNDFDGSEIPSAIGNLESLSILDVGNCFFSGQIPTSLANLTELTYLSLAENEFSPTTLSWLDKLTKLAVLDVASTNSFGDVLPCVKNLTRLTDLRLYGNQFSSQIPSWLGNLTRLTTLELGNNKFWGLVPESIFTLIKLESLGLQYNVLTGTYKSDSFLNLKNLKWLQLSGNKFSLVSTAVMNVTIPKFTILTLRSCNLFEFPNFLSGQDELEYLSLSGNKIHGFIPEWIWGLSAQTLEVLHLRENLLTGFQQPVVVSPWTNLRVLDLRSNKLQGSLPIPPASVYQYFVSNNLLEGEIPSMICNLPCISILDMSNNSFSGMLPPCLSNLSKSLSVLNLQSNNFHGPIPQACEKGSKLRMVDLSQNQLSGYIPRSLVNCNMLEFLNLGNNQIEDTFPLWLGRLQELRVLTLRHNGFHGEIGKPKSKEFPKLRILDLSSNKFSGHLPSRHFQLWEAMKVVDVGKLRYLQVNASFQSLERNWYFNFSYSMTMTSKGIEIKYEKIQDVLVAIDLSSNRFEGGIPEDIQILKAVQFLNLSDNLLSGPIPSSLANLTQLQALDLSRNNLYGEIPGELTRLTFLGLFNVSHNQLTGPIPQGKQFGTFESNSFEGNTRLCGNPSSNKCYPEGLPPSPPSLTKKDGSGDSWLEFGWQVILLGYGSGVVIGLVIGYFFNPMKHNLFVKYFGRKMQNRTRGRRN</sequence>
<name>A0ABR2BFV0_9ROSI</name>
<evidence type="ECO:0000259" key="14">
    <source>
        <dbReference type="Pfam" id="PF23598"/>
    </source>
</evidence>
<protein>
    <recommendedName>
        <fullName evidence="17">Leucine-rich repeat-containing N-terminal plant-type domain-containing protein</fullName>
    </recommendedName>
</protein>
<feature type="transmembrane region" description="Helical" evidence="12">
    <location>
        <begin position="737"/>
        <end position="760"/>
    </location>
</feature>
<comment type="similarity">
    <text evidence="2">Belongs to the RLP family.</text>
</comment>
<evidence type="ECO:0000256" key="5">
    <source>
        <dbReference type="ARBA" id="ARBA00022692"/>
    </source>
</evidence>
<keyword evidence="6" id="KW-0732">Signal</keyword>
<dbReference type="InterPro" id="IPR032675">
    <property type="entry name" value="LRR_dom_sf"/>
</dbReference>
<evidence type="ECO:0000256" key="8">
    <source>
        <dbReference type="ARBA" id="ARBA00022989"/>
    </source>
</evidence>
<evidence type="ECO:0000256" key="12">
    <source>
        <dbReference type="SAM" id="Phobius"/>
    </source>
</evidence>
<dbReference type="InterPro" id="IPR013210">
    <property type="entry name" value="LRR_N_plant-typ"/>
</dbReference>
<feature type="domain" description="Disease resistance R13L4/SHOC-2-like LRR" evidence="14">
    <location>
        <begin position="63"/>
        <end position="187"/>
    </location>
</feature>
<evidence type="ECO:0000313" key="16">
    <source>
        <dbReference type="Proteomes" id="UP001472677"/>
    </source>
</evidence>
<evidence type="ECO:0000256" key="3">
    <source>
        <dbReference type="ARBA" id="ARBA00022475"/>
    </source>
</evidence>
<dbReference type="InterPro" id="IPR055414">
    <property type="entry name" value="LRR_R13L4/SHOC2-like"/>
</dbReference>
<keyword evidence="5 12" id="KW-0812">Transmembrane</keyword>
<dbReference type="PRINTS" id="PR00019">
    <property type="entry name" value="LEURICHRPT"/>
</dbReference>
<evidence type="ECO:0000256" key="10">
    <source>
        <dbReference type="ARBA" id="ARBA00023170"/>
    </source>
</evidence>
<dbReference type="Pfam" id="PF23598">
    <property type="entry name" value="LRR_14"/>
    <property type="match status" value="1"/>
</dbReference>
<evidence type="ECO:0000313" key="15">
    <source>
        <dbReference type="EMBL" id="KAK8505984.1"/>
    </source>
</evidence>
<keyword evidence="11" id="KW-0325">Glycoprotein</keyword>
<evidence type="ECO:0008006" key="17">
    <source>
        <dbReference type="Google" id="ProtNLM"/>
    </source>
</evidence>
<keyword evidence="3" id="KW-1003">Cell membrane</keyword>
<comment type="caution">
    <text evidence="15">The sequence shown here is derived from an EMBL/GenBank/DDBJ whole genome shotgun (WGS) entry which is preliminary data.</text>
</comment>
<reference evidence="15 16" key="1">
    <citation type="journal article" date="2024" name="G3 (Bethesda)">
        <title>Genome assembly of Hibiscus sabdariffa L. provides insights into metabolisms of medicinal natural products.</title>
        <authorList>
            <person name="Kim T."/>
        </authorList>
    </citation>
    <scope>NUCLEOTIDE SEQUENCE [LARGE SCALE GENOMIC DNA]</scope>
    <source>
        <strain evidence="15">TK-2024</strain>
        <tissue evidence="15">Old leaves</tissue>
    </source>
</reference>
<evidence type="ECO:0000256" key="2">
    <source>
        <dbReference type="ARBA" id="ARBA00009592"/>
    </source>
</evidence>
<dbReference type="Proteomes" id="UP001472677">
    <property type="component" value="Unassembled WGS sequence"/>
</dbReference>
<evidence type="ECO:0000256" key="6">
    <source>
        <dbReference type="ARBA" id="ARBA00022729"/>
    </source>
</evidence>
<keyword evidence="7" id="KW-0677">Repeat</keyword>
<keyword evidence="8 12" id="KW-1133">Transmembrane helix</keyword>
<evidence type="ECO:0000256" key="11">
    <source>
        <dbReference type="ARBA" id="ARBA00023180"/>
    </source>
</evidence>
<dbReference type="SUPFAM" id="SSF52058">
    <property type="entry name" value="L domain-like"/>
    <property type="match status" value="2"/>
</dbReference>
<feature type="domain" description="Leucine-rich repeat-containing N-terminal plant-type" evidence="13">
    <location>
        <begin position="7"/>
        <end position="54"/>
    </location>
</feature>
<keyword evidence="16" id="KW-1185">Reference proteome</keyword>
<dbReference type="SMART" id="SM00369">
    <property type="entry name" value="LRR_TYP"/>
    <property type="match status" value="7"/>
</dbReference>
<gene>
    <name evidence="15" type="ORF">V6N12_074046</name>
</gene>
<dbReference type="Pfam" id="PF08263">
    <property type="entry name" value="LRRNT_2"/>
    <property type="match status" value="1"/>
</dbReference>
<dbReference type="Pfam" id="PF00560">
    <property type="entry name" value="LRR_1"/>
    <property type="match status" value="6"/>
</dbReference>
<dbReference type="EMBL" id="JBBPBM010000120">
    <property type="protein sequence ID" value="KAK8505984.1"/>
    <property type="molecule type" value="Genomic_DNA"/>
</dbReference>
<evidence type="ECO:0000256" key="7">
    <source>
        <dbReference type="ARBA" id="ARBA00022737"/>
    </source>
</evidence>
<proteinExistence type="inferred from homology"/>
<accession>A0ABR2BFV0</accession>
<dbReference type="Gene3D" id="3.80.10.10">
    <property type="entry name" value="Ribonuclease Inhibitor"/>
    <property type="match status" value="4"/>
</dbReference>
<comment type="subcellular location">
    <subcellularLocation>
        <location evidence="1">Cell membrane</location>
        <topology evidence="1">Single-pass type I membrane protein</topology>
    </subcellularLocation>
</comment>
<keyword evidence="9 12" id="KW-0472">Membrane</keyword>
<dbReference type="PANTHER" id="PTHR48061">
    <property type="entry name" value="LEUCINE-RICH REPEAT RECEPTOR PROTEIN KINASE EMS1-LIKE-RELATED"/>
    <property type="match status" value="1"/>
</dbReference>
<evidence type="ECO:0000256" key="9">
    <source>
        <dbReference type="ARBA" id="ARBA00023136"/>
    </source>
</evidence>
<evidence type="ECO:0000256" key="4">
    <source>
        <dbReference type="ARBA" id="ARBA00022614"/>
    </source>
</evidence>
<keyword evidence="4" id="KW-0433">Leucine-rich repeat</keyword>
<dbReference type="InterPro" id="IPR001611">
    <property type="entry name" value="Leu-rich_rpt"/>
</dbReference>